<sequence length="197" mass="21187">MVTVDGTPTGARAGMVPPAPPTPPAPSAPSVLFGEADLRLRPPRNRVDRRAVWCWTLLALVIVGPPVLTLALLTALIPPARLWLGASLALVAVPSAAYVLVMPRWRYRVHRWEVTDHAVYTASGWFWQKWRIAPMSRIQTVDTVRGPLQRLCGVAAVTVTTASAAGPIRIGGLDDTVASDLAEWLSRATEATKGDAT</sequence>
<gene>
    <name evidence="4" type="ORF">LX15_002793</name>
</gene>
<evidence type="ECO:0000313" key="5">
    <source>
        <dbReference type="Proteomes" id="UP001205311"/>
    </source>
</evidence>
<keyword evidence="5" id="KW-1185">Reference proteome</keyword>
<accession>A0ABT1HUB1</accession>
<keyword evidence="2" id="KW-0812">Transmembrane</keyword>
<feature type="domain" description="YdbS-like PH" evidence="3">
    <location>
        <begin position="107"/>
        <end position="185"/>
    </location>
</feature>
<protein>
    <recommendedName>
        <fullName evidence="3">YdbS-like PH domain-containing protein</fullName>
    </recommendedName>
</protein>
<reference evidence="4 5" key="1">
    <citation type="submission" date="2022-06" db="EMBL/GenBank/DDBJ databases">
        <title>Genomic Encyclopedia of Archaeal and Bacterial Type Strains, Phase II (KMG-II): from individual species to whole genera.</title>
        <authorList>
            <person name="Goeker M."/>
        </authorList>
    </citation>
    <scope>NUCLEOTIDE SEQUENCE [LARGE SCALE GENOMIC DNA]</scope>
    <source>
        <strain evidence="4 5">DSM 40477</strain>
    </source>
</reference>
<evidence type="ECO:0000259" key="3">
    <source>
        <dbReference type="Pfam" id="PF03703"/>
    </source>
</evidence>
<dbReference type="EMBL" id="JAMTCP010000013">
    <property type="protein sequence ID" value="MCP2259092.1"/>
    <property type="molecule type" value="Genomic_DNA"/>
</dbReference>
<organism evidence="4 5">
    <name type="scientific">Streptoalloteichus tenebrarius (strain ATCC 17920 / DSM 40477 / JCM 4838 / CBS 697.72 / NBRC 16177 / NCIMB 11028 / NRRL B-12390 / A12253. 1 / ISP 5477)</name>
    <name type="common">Streptomyces tenebrarius</name>
    <dbReference type="NCBI Taxonomy" id="1933"/>
    <lineage>
        <taxon>Bacteria</taxon>
        <taxon>Bacillati</taxon>
        <taxon>Actinomycetota</taxon>
        <taxon>Actinomycetes</taxon>
        <taxon>Pseudonocardiales</taxon>
        <taxon>Pseudonocardiaceae</taxon>
        <taxon>Streptoalloteichus</taxon>
    </lineage>
</organism>
<feature type="compositionally biased region" description="Pro residues" evidence="1">
    <location>
        <begin position="17"/>
        <end position="26"/>
    </location>
</feature>
<keyword evidence="2" id="KW-0472">Membrane</keyword>
<feature type="region of interest" description="Disordered" evidence="1">
    <location>
        <begin position="1"/>
        <end position="26"/>
    </location>
</feature>
<feature type="transmembrane region" description="Helical" evidence="2">
    <location>
        <begin position="82"/>
        <end position="101"/>
    </location>
</feature>
<evidence type="ECO:0000256" key="2">
    <source>
        <dbReference type="SAM" id="Phobius"/>
    </source>
</evidence>
<keyword evidence="2" id="KW-1133">Transmembrane helix</keyword>
<evidence type="ECO:0000256" key="1">
    <source>
        <dbReference type="SAM" id="MobiDB-lite"/>
    </source>
</evidence>
<dbReference type="Proteomes" id="UP001205311">
    <property type="component" value="Unassembled WGS sequence"/>
</dbReference>
<dbReference type="PANTHER" id="PTHR34473">
    <property type="entry name" value="UPF0699 TRANSMEMBRANE PROTEIN YDBS"/>
    <property type="match status" value="1"/>
</dbReference>
<evidence type="ECO:0000313" key="4">
    <source>
        <dbReference type="EMBL" id="MCP2259092.1"/>
    </source>
</evidence>
<dbReference type="InterPro" id="IPR005182">
    <property type="entry name" value="YdbS-like_PH"/>
</dbReference>
<dbReference type="PANTHER" id="PTHR34473:SF3">
    <property type="entry name" value="TRANSMEMBRANE PROTEIN-RELATED"/>
    <property type="match status" value="1"/>
</dbReference>
<name>A0ABT1HUB1_STRSD</name>
<dbReference type="Pfam" id="PF03703">
    <property type="entry name" value="bPH_2"/>
    <property type="match status" value="1"/>
</dbReference>
<comment type="caution">
    <text evidence="4">The sequence shown here is derived from an EMBL/GenBank/DDBJ whole genome shotgun (WGS) entry which is preliminary data.</text>
</comment>
<proteinExistence type="predicted"/>
<feature type="transmembrane region" description="Helical" evidence="2">
    <location>
        <begin position="51"/>
        <end position="76"/>
    </location>
</feature>